<sequence length="100" mass="11089">MKATQYVLEATGIPIGWEHIKIADEAMAEPGRPLPLDTVRRLRAVDRSIKAPLIVNKLQGRICCIQGDGALETYPSLNNAIRRELGVLSTHGDQRLFARL</sequence>
<proteinExistence type="predicted"/>
<dbReference type="Gene3D" id="3.40.718.10">
    <property type="entry name" value="Isopropylmalate Dehydrogenase"/>
    <property type="match status" value="1"/>
</dbReference>
<evidence type="ECO:0000313" key="2">
    <source>
        <dbReference type="Proteomes" id="UP000777438"/>
    </source>
</evidence>
<dbReference type="EMBL" id="JAGPYM010000007">
    <property type="protein sequence ID" value="KAH6892469.1"/>
    <property type="molecule type" value="Genomic_DNA"/>
</dbReference>
<reference evidence="1 2" key="1">
    <citation type="journal article" date="2021" name="Nat. Commun.">
        <title>Genetic determinants of endophytism in the Arabidopsis root mycobiome.</title>
        <authorList>
            <person name="Mesny F."/>
            <person name="Miyauchi S."/>
            <person name="Thiergart T."/>
            <person name="Pickel B."/>
            <person name="Atanasova L."/>
            <person name="Karlsson M."/>
            <person name="Huettel B."/>
            <person name="Barry K.W."/>
            <person name="Haridas S."/>
            <person name="Chen C."/>
            <person name="Bauer D."/>
            <person name="Andreopoulos W."/>
            <person name="Pangilinan J."/>
            <person name="LaButti K."/>
            <person name="Riley R."/>
            <person name="Lipzen A."/>
            <person name="Clum A."/>
            <person name="Drula E."/>
            <person name="Henrissat B."/>
            <person name="Kohler A."/>
            <person name="Grigoriev I.V."/>
            <person name="Martin F.M."/>
            <person name="Hacquard S."/>
        </authorList>
    </citation>
    <scope>NUCLEOTIDE SEQUENCE [LARGE SCALE GENOMIC DNA]</scope>
    <source>
        <strain evidence="1 2">MPI-CAGE-CH-0241</strain>
    </source>
</reference>
<evidence type="ECO:0000313" key="1">
    <source>
        <dbReference type="EMBL" id="KAH6892469.1"/>
    </source>
</evidence>
<gene>
    <name evidence="1" type="ORF">B0T10DRAFT_458180</name>
</gene>
<dbReference type="SUPFAM" id="SSF53659">
    <property type="entry name" value="Isocitrate/Isopropylmalate dehydrogenase-like"/>
    <property type="match status" value="1"/>
</dbReference>
<dbReference type="Proteomes" id="UP000777438">
    <property type="component" value="Unassembled WGS sequence"/>
</dbReference>
<dbReference type="AlphaFoldDB" id="A0A9P9ASA3"/>
<dbReference type="OrthoDB" id="10261637at2759"/>
<name>A0A9P9ASA3_9HYPO</name>
<organism evidence="1 2">
    <name type="scientific">Thelonectria olida</name>
    <dbReference type="NCBI Taxonomy" id="1576542"/>
    <lineage>
        <taxon>Eukaryota</taxon>
        <taxon>Fungi</taxon>
        <taxon>Dikarya</taxon>
        <taxon>Ascomycota</taxon>
        <taxon>Pezizomycotina</taxon>
        <taxon>Sordariomycetes</taxon>
        <taxon>Hypocreomycetidae</taxon>
        <taxon>Hypocreales</taxon>
        <taxon>Nectriaceae</taxon>
        <taxon>Thelonectria</taxon>
    </lineage>
</organism>
<keyword evidence="2" id="KW-1185">Reference proteome</keyword>
<comment type="caution">
    <text evidence="1">The sequence shown here is derived from an EMBL/GenBank/DDBJ whole genome shotgun (WGS) entry which is preliminary data.</text>
</comment>
<protein>
    <submittedName>
        <fullName evidence="1">Uncharacterized protein</fullName>
    </submittedName>
</protein>
<accession>A0A9P9ASA3</accession>